<dbReference type="GO" id="GO:0006751">
    <property type="term" value="P:glutathione catabolic process"/>
    <property type="evidence" value="ECO:0007669"/>
    <property type="project" value="UniProtKB-UniRule"/>
</dbReference>
<comment type="pathway">
    <text evidence="7">Sulfur metabolism; glutathione metabolism.</text>
</comment>
<dbReference type="GO" id="GO:0103068">
    <property type="term" value="F:leukotriene C4 gamma-glutamyl transferase activity"/>
    <property type="evidence" value="ECO:0007669"/>
    <property type="project" value="UniProtKB-EC"/>
</dbReference>
<dbReference type="InterPro" id="IPR043138">
    <property type="entry name" value="GGT_lsub"/>
</dbReference>
<comment type="subunit">
    <text evidence="7">This enzyme consists of two polypeptide chains, which are synthesized in precursor form from a single polypeptide.</text>
</comment>
<dbReference type="NCBIfam" id="TIGR00066">
    <property type="entry name" value="g_glut_trans"/>
    <property type="match status" value="1"/>
</dbReference>
<feature type="signal peptide" evidence="8">
    <location>
        <begin position="1"/>
        <end position="21"/>
    </location>
</feature>
<comment type="PTM">
    <text evidence="7">Cleaved by autocatalysis into a large and a small subunit.</text>
</comment>
<evidence type="ECO:0000256" key="1">
    <source>
        <dbReference type="ARBA" id="ARBA00001049"/>
    </source>
</evidence>
<keyword evidence="3 7" id="KW-0012">Acyltransferase</keyword>
<organism evidence="9 10">
    <name type="scientific">Guyparkeria halophila</name>
    <dbReference type="NCBI Taxonomy" id="47960"/>
    <lineage>
        <taxon>Bacteria</taxon>
        <taxon>Pseudomonadati</taxon>
        <taxon>Pseudomonadota</taxon>
        <taxon>Gammaproteobacteria</taxon>
        <taxon>Chromatiales</taxon>
        <taxon>Thioalkalibacteraceae</taxon>
        <taxon>Guyparkeria</taxon>
    </lineage>
</organism>
<evidence type="ECO:0000256" key="8">
    <source>
        <dbReference type="SAM" id="SignalP"/>
    </source>
</evidence>
<dbReference type="EMBL" id="CP046415">
    <property type="protein sequence ID" value="QGT77603.1"/>
    <property type="molecule type" value="Genomic_DNA"/>
</dbReference>
<gene>
    <name evidence="9" type="primary">ggt</name>
    <name evidence="9" type="ORF">GM160_01155</name>
</gene>
<dbReference type="EC" id="3.4.19.13" evidence="7"/>
<feature type="binding site" evidence="6">
    <location>
        <begin position="443"/>
        <end position="444"/>
    </location>
    <ligand>
        <name>L-glutamate</name>
        <dbReference type="ChEBI" id="CHEBI:29985"/>
    </ligand>
</feature>
<dbReference type="PRINTS" id="PR01210">
    <property type="entry name" value="GGTRANSPTASE"/>
</dbReference>
<keyword evidence="7" id="KW-0317">Glutathione biosynthesis</keyword>
<keyword evidence="7" id="KW-0378">Hydrolase</keyword>
<keyword evidence="8" id="KW-0732">Signal</keyword>
<dbReference type="SUPFAM" id="SSF56235">
    <property type="entry name" value="N-terminal nucleophile aminohydrolases (Ntn hydrolases)"/>
    <property type="match status" value="1"/>
</dbReference>
<dbReference type="Proteomes" id="UP000427716">
    <property type="component" value="Chromosome"/>
</dbReference>
<accession>A0A6I6D164</accession>
<feature type="binding site" evidence="6">
    <location>
        <begin position="390"/>
        <end position="392"/>
    </location>
    <ligand>
        <name>L-glutamate</name>
        <dbReference type="ChEBI" id="CHEBI:29985"/>
    </ligand>
</feature>
<dbReference type="InterPro" id="IPR029055">
    <property type="entry name" value="Ntn_hydrolases_N"/>
</dbReference>
<keyword evidence="7" id="KW-0865">Zymogen</keyword>
<protein>
    <recommendedName>
        <fullName evidence="7">Glutathione hydrolase proenzyme</fullName>
        <ecNumber evidence="7">2.3.2.2</ecNumber>
        <ecNumber evidence="7">3.4.19.13</ecNumber>
    </recommendedName>
    <component>
        <recommendedName>
            <fullName evidence="7">Glutathione hydrolase large chain</fullName>
        </recommendedName>
    </component>
    <component>
        <recommendedName>
            <fullName evidence="7">Glutathione hydrolase small chain</fullName>
        </recommendedName>
    </component>
</protein>
<dbReference type="PANTHER" id="PTHR43199">
    <property type="entry name" value="GLUTATHIONE HYDROLASE"/>
    <property type="match status" value="1"/>
</dbReference>
<reference evidence="9 10" key="1">
    <citation type="submission" date="2019-11" db="EMBL/GenBank/DDBJ databases">
        <authorList>
            <person name="Zhang J."/>
            <person name="Sun C."/>
        </authorList>
    </citation>
    <scope>NUCLEOTIDE SEQUENCE [LARGE SCALE GENOMIC DNA]</scope>
    <source>
        <strain evidence="10">sp2</strain>
    </source>
</reference>
<evidence type="ECO:0000256" key="5">
    <source>
        <dbReference type="PIRSR" id="PIRSR600101-1"/>
    </source>
</evidence>
<name>A0A6I6D164_9GAMM</name>
<feature type="binding site" evidence="6">
    <location>
        <position position="414"/>
    </location>
    <ligand>
        <name>L-glutamate</name>
        <dbReference type="ChEBI" id="CHEBI:29985"/>
    </ligand>
</feature>
<dbReference type="InterPro" id="IPR051792">
    <property type="entry name" value="GGT_bact"/>
</dbReference>
<feature type="chain" id="PRO_5026236345" description="Glutathione hydrolase proenzyme" evidence="8">
    <location>
        <begin position="22"/>
        <end position="565"/>
    </location>
</feature>
<evidence type="ECO:0000256" key="3">
    <source>
        <dbReference type="ARBA" id="ARBA00023315"/>
    </source>
</evidence>
<dbReference type="InterPro" id="IPR043137">
    <property type="entry name" value="GGT_ssub_C"/>
</dbReference>
<dbReference type="PANTHER" id="PTHR43199:SF6">
    <property type="entry name" value="GLUTATHIONE HYDROLASE PROENZYME"/>
    <property type="match status" value="1"/>
</dbReference>
<dbReference type="UniPathway" id="UPA00204"/>
<comment type="catalytic activity">
    <reaction evidence="1 7">
        <text>an S-substituted glutathione + H2O = an S-substituted L-cysteinylglycine + L-glutamate</text>
        <dbReference type="Rhea" id="RHEA:59468"/>
        <dbReference type="ChEBI" id="CHEBI:15377"/>
        <dbReference type="ChEBI" id="CHEBI:29985"/>
        <dbReference type="ChEBI" id="CHEBI:90779"/>
        <dbReference type="ChEBI" id="CHEBI:143103"/>
        <dbReference type="EC" id="3.4.19.13"/>
    </reaction>
</comment>
<dbReference type="GO" id="GO:0006750">
    <property type="term" value="P:glutathione biosynthetic process"/>
    <property type="evidence" value="ECO:0007669"/>
    <property type="project" value="UniProtKB-KW"/>
</dbReference>
<evidence type="ECO:0000256" key="4">
    <source>
        <dbReference type="ARBA" id="ARBA00047417"/>
    </source>
</evidence>
<dbReference type="Pfam" id="PF01019">
    <property type="entry name" value="G_glu_transpept"/>
    <property type="match status" value="1"/>
</dbReference>
<proteinExistence type="inferred from homology"/>
<feature type="active site" description="Nucleophile" evidence="5">
    <location>
        <position position="372"/>
    </location>
</feature>
<keyword evidence="10" id="KW-1185">Reference proteome</keyword>
<evidence type="ECO:0000313" key="10">
    <source>
        <dbReference type="Proteomes" id="UP000427716"/>
    </source>
</evidence>
<dbReference type="Gene3D" id="3.60.20.40">
    <property type="match status" value="1"/>
</dbReference>
<evidence type="ECO:0000256" key="6">
    <source>
        <dbReference type="PIRSR" id="PIRSR600101-2"/>
    </source>
</evidence>
<dbReference type="EC" id="2.3.2.2" evidence="7"/>
<evidence type="ECO:0000313" key="9">
    <source>
        <dbReference type="EMBL" id="QGT77603.1"/>
    </source>
</evidence>
<dbReference type="KEGG" id="ghl:GM160_01155"/>
<sequence length="565" mass="59526">MNALRRLAIVLVLLPWGLVQASATSPGQAALATAHPMATAAGREVLEAGGNAFDAAVAITAALAVVEPYSSGLGGGGFYLLHDAASGRDVMLDARERAPGQATRDMYLDDEGNPQPDRSVDGALAAGIPGIPAALDHLAADYGALPLTTTLDPAIRAAREGFEVTEMYRRLAGFREAVLAADPGSRSIFLDGGKLPAIGHVIRQPDLAETLERIAIEGRDGFYQGELAGRLVDGVRKAGGIWCRSDLAGYRVVEREPIISRFRGFEVVSAAPPSSGGVAIAQILNTYGALARRAGELDDLSVLGLHYRVEAMRRAYRDRAEYLGDPDYVDIPIERLTSDDYAAGLAVGISPTDATPSSSLAPVVTEPEGPHTTHFSVMDADGNYVAATLSINYPFGAGVTVPGTGVLLNDEMDDFSQKPGVPNVYGLVGAEANAVQPGKRPLSSMSPAFVRSDDLVGVLGTPGGSRIITMVLGGVLAATRGEPVDDWVTGPRIHHQYLPDRIEVEPGLLSDEQRAELELMGHRIEVNDGFGNMQAVAWWRGDGRLEAASDPRGEGRAAVFAPEAP</sequence>
<evidence type="ECO:0000256" key="2">
    <source>
        <dbReference type="ARBA" id="ARBA00001089"/>
    </source>
</evidence>
<dbReference type="RefSeq" id="WP_156227523.1">
    <property type="nucleotide sequence ID" value="NZ_CP046415.1"/>
</dbReference>
<dbReference type="Gene3D" id="1.10.246.130">
    <property type="match status" value="1"/>
</dbReference>
<evidence type="ECO:0000256" key="7">
    <source>
        <dbReference type="RuleBase" id="RU368036"/>
    </source>
</evidence>
<comment type="similarity">
    <text evidence="7">Belongs to the gamma-glutamyltransferase family.</text>
</comment>
<dbReference type="InterPro" id="IPR000101">
    <property type="entry name" value="GGT_peptidase"/>
</dbReference>
<feature type="binding site" evidence="6">
    <location>
        <position position="95"/>
    </location>
    <ligand>
        <name>L-glutamate</name>
        <dbReference type="ChEBI" id="CHEBI:29985"/>
    </ligand>
</feature>
<dbReference type="GO" id="GO:0036374">
    <property type="term" value="F:glutathione hydrolase activity"/>
    <property type="evidence" value="ECO:0007669"/>
    <property type="project" value="UniProtKB-UniRule"/>
</dbReference>
<keyword evidence="7 9" id="KW-0808">Transferase</keyword>
<dbReference type="AlphaFoldDB" id="A0A6I6D164"/>
<feature type="binding site" evidence="6">
    <location>
        <position position="464"/>
    </location>
    <ligand>
        <name>L-glutamate</name>
        <dbReference type="ChEBI" id="CHEBI:29985"/>
    </ligand>
</feature>
<comment type="catalytic activity">
    <reaction evidence="2 7">
        <text>glutathione + H2O = L-cysteinylglycine + L-glutamate</text>
        <dbReference type="Rhea" id="RHEA:28807"/>
        <dbReference type="ChEBI" id="CHEBI:15377"/>
        <dbReference type="ChEBI" id="CHEBI:29985"/>
        <dbReference type="ChEBI" id="CHEBI:57925"/>
        <dbReference type="ChEBI" id="CHEBI:61694"/>
        <dbReference type="EC" id="3.4.19.13"/>
    </reaction>
</comment>
<comment type="catalytic activity">
    <reaction evidence="4 7">
        <text>an N-terminal (5-L-glutamyl)-[peptide] + an alpha-amino acid = 5-L-glutamyl amino acid + an N-terminal L-alpha-aminoacyl-[peptide]</text>
        <dbReference type="Rhea" id="RHEA:23904"/>
        <dbReference type="Rhea" id="RHEA-COMP:9780"/>
        <dbReference type="Rhea" id="RHEA-COMP:9795"/>
        <dbReference type="ChEBI" id="CHEBI:77644"/>
        <dbReference type="ChEBI" id="CHEBI:78597"/>
        <dbReference type="ChEBI" id="CHEBI:78599"/>
        <dbReference type="ChEBI" id="CHEBI:78608"/>
        <dbReference type="EC" id="2.3.2.2"/>
    </reaction>
</comment>